<accession>A0A9X4NBP4</accession>
<dbReference type="Proteomes" id="UP001152656">
    <property type="component" value="Unassembled WGS sequence"/>
</dbReference>
<reference evidence="1" key="2">
    <citation type="journal article" date="2023" name="Food Microbiol.">
        <title>Evaluation of the fermentation potential of lactic acid bacteria isolated from herbs, fruits and vegetables as starter cultures in nut-based milk alternatives.</title>
        <authorList>
            <person name="Huang W."/>
            <person name="Dong A."/>
            <person name="Pham H.T."/>
            <person name="Zhou C."/>
            <person name="Huo Z."/>
            <person name="Watjen A.P."/>
            <person name="Prakash S."/>
            <person name="Bang-Berthelsen C.H."/>
            <person name="Turner M.S."/>
        </authorList>
    </citation>
    <scope>NUCLEOTIDE SEQUENCE</scope>
    <source>
        <strain evidence="1">581</strain>
    </source>
</reference>
<gene>
    <name evidence="1" type="ORF">OGZ39_03940</name>
</gene>
<dbReference type="AlphaFoldDB" id="A0A9X4NBP4"/>
<reference evidence="1" key="1">
    <citation type="submission" date="2022-10" db="EMBL/GenBank/DDBJ databases">
        <authorList>
            <person name="Turner M.S."/>
            <person name="Huang W."/>
        </authorList>
    </citation>
    <scope>NUCLEOTIDE SEQUENCE</scope>
    <source>
        <strain evidence="1">581</strain>
    </source>
</reference>
<sequence length="38" mass="3962">MLDDDGKSVQHVQAVLTGILSLDCAIGTGGYAKEKDVL</sequence>
<protein>
    <submittedName>
        <fullName evidence="1">DNA recombination/repair protein RecA</fullName>
    </submittedName>
</protein>
<organism evidence="1 2">
    <name type="scientific">Lactococcus lactis</name>
    <dbReference type="NCBI Taxonomy" id="1358"/>
    <lineage>
        <taxon>Bacteria</taxon>
        <taxon>Bacillati</taxon>
        <taxon>Bacillota</taxon>
        <taxon>Bacilli</taxon>
        <taxon>Lactobacillales</taxon>
        <taxon>Streptococcaceae</taxon>
        <taxon>Lactococcus</taxon>
    </lineage>
</organism>
<evidence type="ECO:0000313" key="2">
    <source>
        <dbReference type="Proteomes" id="UP001152656"/>
    </source>
</evidence>
<evidence type="ECO:0000313" key="1">
    <source>
        <dbReference type="EMBL" id="MDG4980807.1"/>
    </source>
</evidence>
<proteinExistence type="predicted"/>
<dbReference type="EMBL" id="JAOWLP010000003">
    <property type="protein sequence ID" value="MDG4980807.1"/>
    <property type="molecule type" value="Genomic_DNA"/>
</dbReference>
<comment type="caution">
    <text evidence="1">The sequence shown here is derived from an EMBL/GenBank/DDBJ whole genome shotgun (WGS) entry which is preliminary data.</text>
</comment>
<name>A0A9X4NBP4_9LACT</name>